<accession>A0A9D1SHI6</accession>
<name>A0A9D1SHI6_9FIRM</name>
<dbReference type="Gene3D" id="3.40.920.10">
    <property type="entry name" value="Pyruvate-ferredoxin oxidoreductase, PFOR, domain III"/>
    <property type="match status" value="1"/>
</dbReference>
<dbReference type="AlphaFoldDB" id="A0A9D1SHI6"/>
<protein>
    <submittedName>
        <fullName evidence="3">Indolepyruvate oxidoreductase subunit beta</fullName>
    </submittedName>
</protein>
<dbReference type="InterPro" id="IPR019752">
    <property type="entry name" value="Pyrv/ketoisovalerate_OxRed_cat"/>
</dbReference>
<dbReference type="NCBIfam" id="NF005325">
    <property type="entry name" value="PRK06853.1-5"/>
    <property type="match status" value="1"/>
</dbReference>
<keyword evidence="1" id="KW-0560">Oxidoreductase</keyword>
<evidence type="ECO:0000259" key="2">
    <source>
        <dbReference type="Pfam" id="PF01558"/>
    </source>
</evidence>
<dbReference type="InterPro" id="IPR002869">
    <property type="entry name" value="Pyrv_flavodox_OxRed_cen"/>
</dbReference>
<organism evidence="3 4">
    <name type="scientific">Candidatus Stercoripulliclostridium merdigallinarum</name>
    <dbReference type="NCBI Taxonomy" id="2840951"/>
    <lineage>
        <taxon>Bacteria</taxon>
        <taxon>Bacillati</taxon>
        <taxon>Bacillota</taxon>
        <taxon>Clostridia</taxon>
        <taxon>Eubacteriales</taxon>
        <taxon>Candidatus Stercoripulliclostridium</taxon>
    </lineage>
</organism>
<dbReference type="PANTHER" id="PTHR43854">
    <property type="entry name" value="INDOLEPYRUVATE OXIDOREDUCTASE SUBUNIT IORB"/>
    <property type="match status" value="1"/>
</dbReference>
<sequence length="192" mass="20315">MKSMNVLIVGVGGQGTLLASRVLGAMATVMGADCKLSEVHGMSQRGGSVVTHVRIGSDIAAAIVSPGEADFVLAFEKLEALRFSYYVKPDGVILVNDQEIMPMPVITGAEEYPTDIYERIAAAGHKYFKVPALELAEQAGNSKSVNIVLIGALAKMNDIPYETAEAAVKAAVPAKFLAVNLKALQLGYNYKA</sequence>
<dbReference type="EMBL" id="DVNF01000141">
    <property type="protein sequence ID" value="HIU60679.1"/>
    <property type="molecule type" value="Genomic_DNA"/>
</dbReference>
<evidence type="ECO:0000313" key="3">
    <source>
        <dbReference type="EMBL" id="HIU60679.1"/>
    </source>
</evidence>
<proteinExistence type="predicted"/>
<gene>
    <name evidence="3" type="ORF">IAB05_04750</name>
</gene>
<dbReference type="Pfam" id="PF01558">
    <property type="entry name" value="POR"/>
    <property type="match status" value="1"/>
</dbReference>
<comment type="caution">
    <text evidence="3">The sequence shown here is derived from an EMBL/GenBank/DDBJ whole genome shotgun (WGS) entry which is preliminary data.</text>
</comment>
<reference evidence="3" key="2">
    <citation type="journal article" date="2021" name="PeerJ">
        <title>Extensive microbial diversity within the chicken gut microbiome revealed by metagenomics and culture.</title>
        <authorList>
            <person name="Gilroy R."/>
            <person name="Ravi A."/>
            <person name="Getino M."/>
            <person name="Pursley I."/>
            <person name="Horton D.L."/>
            <person name="Alikhan N.F."/>
            <person name="Baker D."/>
            <person name="Gharbi K."/>
            <person name="Hall N."/>
            <person name="Watson M."/>
            <person name="Adriaenssens E.M."/>
            <person name="Foster-Nyarko E."/>
            <person name="Jarju S."/>
            <person name="Secka A."/>
            <person name="Antonio M."/>
            <person name="Oren A."/>
            <person name="Chaudhuri R.R."/>
            <person name="La Ragione R."/>
            <person name="Hildebrand F."/>
            <person name="Pallen M.J."/>
        </authorList>
    </citation>
    <scope>NUCLEOTIDE SEQUENCE</scope>
    <source>
        <strain evidence="3">18911</strain>
    </source>
</reference>
<dbReference type="SUPFAM" id="SSF53323">
    <property type="entry name" value="Pyruvate-ferredoxin oxidoreductase, PFOR, domain III"/>
    <property type="match status" value="1"/>
</dbReference>
<dbReference type="Proteomes" id="UP000824094">
    <property type="component" value="Unassembled WGS sequence"/>
</dbReference>
<evidence type="ECO:0000313" key="4">
    <source>
        <dbReference type="Proteomes" id="UP000824094"/>
    </source>
</evidence>
<reference evidence="3" key="1">
    <citation type="submission" date="2020-10" db="EMBL/GenBank/DDBJ databases">
        <authorList>
            <person name="Gilroy R."/>
        </authorList>
    </citation>
    <scope>NUCLEOTIDE SEQUENCE</scope>
    <source>
        <strain evidence="3">18911</strain>
    </source>
</reference>
<feature type="domain" description="Pyruvate/ketoisovalerate oxidoreductase catalytic" evidence="2">
    <location>
        <begin position="12"/>
        <end position="189"/>
    </location>
</feature>
<dbReference type="InterPro" id="IPR052198">
    <property type="entry name" value="IorB_Oxidoreductase"/>
</dbReference>
<evidence type="ECO:0000256" key="1">
    <source>
        <dbReference type="ARBA" id="ARBA00023002"/>
    </source>
</evidence>
<dbReference type="PANTHER" id="PTHR43854:SF1">
    <property type="entry name" value="INDOLEPYRUVATE OXIDOREDUCTASE SUBUNIT IORB"/>
    <property type="match status" value="1"/>
</dbReference>
<dbReference type="GO" id="GO:0016903">
    <property type="term" value="F:oxidoreductase activity, acting on the aldehyde or oxo group of donors"/>
    <property type="evidence" value="ECO:0007669"/>
    <property type="project" value="InterPro"/>
</dbReference>